<name>A0A1M6XUV1_9FIRM</name>
<feature type="transmembrane region" description="Helical" evidence="1">
    <location>
        <begin position="20"/>
        <end position="51"/>
    </location>
</feature>
<organism evidence="2 3">
    <name type="scientific">Anaerocolumna jejuensis DSM 15929</name>
    <dbReference type="NCBI Taxonomy" id="1121322"/>
    <lineage>
        <taxon>Bacteria</taxon>
        <taxon>Bacillati</taxon>
        <taxon>Bacillota</taxon>
        <taxon>Clostridia</taxon>
        <taxon>Lachnospirales</taxon>
        <taxon>Lachnospiraceae</taxon>
        <taxon>Anaerocolumna</taxon>
    </lineage>
</organism>
<keyword evidence="1" id="KW-1133">Transmembrane helix</keyword>
<dbReference type="AlphaFoldDB" id="A0A1M6XUV1"/>
<dbReference type="STRING" id="1121322.SAMN02745136_04074"/>
<keyword evidence="3" id="KW-1185">Reference proteome</keyword>
<feature type="transmembrane region" description="Helical" evidence="1">
    <location>
        <begin position="212"/>
        <end position="235"/>
    </location>
</feature>
<dbReference type="RefSeq" id="WP_084124520.1">
    <property type="nucleotide sequence ID" value="NZ_FRAC01000023.1"/>
</dbReference>
<keyword evidence="1" id="KW-0472">Membrane</keyword>
<dbReference type="EMBL" id="FRAC01000023">
    <property type="protein sequence ID" value="SHL09649.1"/>
    <property type="molecule type" value="Genomic_DNA"/>
</dbReference>
<proteinExistence type="predicted"/>
<accession>A0A1M6XUV1</accession>
<keyword evidence="1" id="KW-0812">Transmembrane</keyword>
<dbReference type="Proteomes" id="UP000184386">
    <property type="component" value="Unassembled WGS sequence"/>
</dbReference>
<protein>
    <submittedName>
        <fullName evidence="2">Tight adherence protein B</fullName>
    </submittedName>
</protein>
<gene>
    <name evidence="2" type="ORF">SAMN02745136_04074</name>
</gene>
<evidence type="ECO:0000313" key="3">
    <source>
        <dbReference type="Proteomes" id="UP000184386"/>
    </source>
</evidence>
<dbReference type="OrthoDB" id="9796142at2"/>
<dbReference type="PANTHER" id="PTHR35007:SF1">
    <property type="entry name" value="PILUS ASSEMBLY PROTEIN"/>
    <property type="match status" value="1"/>
</dbReference>
<dbReference type="PANTHER" id="PTHR35007">
    <property type="entry name" value="INTEGRAL MEMBRANE PROTEIN-RELATED"/>
    <property type="match status" value="1"/>
</dbReference>
<sequence length="247" mass="27966">MIDDYNKYQYSKKELSALTFQGTFLCIIFGFLFYNSLIGILILLPLIIVFVKGKKDDFISKRKWQLNSEFKDALSSLIAALNAGYSVENAFYQAVVDLRQMYGEDSLIVGEFSGILKKLHMNQNTEDILSDLGERSNVEDIKNFAEVFRTAKRTGGDIIRIMRSTEKTISDKIEVEKEIQTLISGKRLEAKVMNIMPCGIICYLRITSPGFLAPLYGNIAGVFMMTAALAVYYVITRVTKKLTDIRV</sequence>
<evidence type="ECO:0000313" key="2">
    <source>
        <dbReference type="EMBL" id="SHL09649.1"/>
    </source>
</evidence>
<reference evidence="2 3" key="1">
    <citation type="submission" date="2016-11" db="EMBL/GenBank/DDBJ databases">
        <authorList>
            <person name="Jaros S."/>
            <person name="Januszkiewicz K."/>
            <person name="Wedrychowicz H."/>
        </authorList>
    </citation>
    <scope>NUCLEOTIDE SEQUENCE [LARGE SCALE GENOMIC DNA]</scope>
    <source>
        <strain evidence="2 3">DSM 15929</strain>
    </source>
</reference>
<evidence type="ECO:0000256" key="1">
    <source>
        <dbReference type="SAM" id="Phobius"/>
    </source>
</evidence>